<sequence length="376" mass="37878">MPTVRLLPVAAERAGRIGTVLALAAVLVAACGLGGGKDDSDGGDTGRSGGATAAPAVAAPDRTRCPAGAADVNQTTVATPDGDGASLRAPQEPFLVDPNSEAAQRAAAHPGEASTIAPLVQTPTAFPVGDWLTDVTGEVHARAAAAQTAGATAVFMIYAIPYRDVGLYSAGGLPDAAAYRTFTAQVAAGIGSARAVIVLEPDALGQIDELDAGKAAERYALLRDAVDAYAALPATSVYLDGANCGWTGAVDMAHRLAQAGVAHARGFALNVSNYYATADEAARGEVVSRLLGGAHYVIDTSRNGKGPAGGISDPWCNPPGRGLGVKPTTNTGFPHADALLWIKTPGSSDGECGRGNPEAGQWWPQAAAELVHNAAG</sequence>
<dbReference type="SUPFAM" id="SSF51989">
    <property type="entry name" value="Glycosyl hydrolases family 6, cellulases"/>
    <property type="match status" value="1"/>
</dbReference>
<keyword evidence="1 3" id="KW-0378">Hydrolase</keyword>
<dbReference type="Pfam" id="PF01341">
    <property type="entry name" value="Glyco_hydro_6"/>
    <property type="match status" value="1"/>
</dbReference>
<keyword evidence="1" id="KW-0119">Carbohydrate metabolism</keyword>
<dbReference type="GO" id="GO:0016787">
    <property type="term" value="F:hydrolase activity"/>
    <property type="evidence" value="ECO:0007669"/>
    <property type="project" value="UniProtKB-KW"/>
</dbReference>
<feature type="region of interest" description="Disordered" evidence="2">
    <location>
        <begin position="69"/>
        <end position="90"/>
    </location>
</feature>
<dbReference type="Proteomes" id="UP001201873">
    <property type="component" value="Unassembled WGS sequence"/>
</dbReference>
<dbReference type="EMBL" id="JALKFT010000004">
    <property type="protein sequence ID" value="MCK9875297.1"/>
    <property type="molecule type" value="Genomic_DNA"/>
</dbReference>
<comment type="similarity">
    <text evidence="1">Belongs to the glycosyl hydrolase family 6.</text>
</comment>
<reference evidence="3 4" key="1">
    <citation type="submission" date="2022-04" db="EMBL/GenBank/DDBJ databases">
        <title>Genome diversity in the genus Frankia.</title>
        <authorList>
            <person name="Carlos-Shanley C."/>
            <person name="Hahn D."/>
        </authorList>
    </citation>
    <scope>NUCLEOTIDE SEQUENCE [LARGE SCALE GENOMIC DNA]</scope>
    <source>
        <strain evidence="3 4">Ag45/Mut15</strain>
    </source>
</reference>
<organism evidence="3 4">
    <name type="scientific">Frankia umida</name>
    <dbReference type="NCBI Taxonomy" id="573489"/>
    <lineage>
        <taxon>Bacteria</taxon>
        <taxon>Bacillati</taxon>
        <taxon>Actinomycetota</taxon>
        <taxon>Actinomycetes</taxon>
        <taxon>Frankiales</taxon>
        <taxon>Frankiaceae</taxon>
        <taxon>Frankia</taxon>
    </lineage>
</organism>
<dbReference type="PROSITE" id="PS51257">
    <property type="entry name" value="PROKAR_LIPOPROTEIN"/>
    <property type="match status" value="1"/>
</dbReference>
<evidence type="ECO:0000313" key="4">
    <source>
        <dbReference type="Proteomes" id="UP001201873"/>
    </source>
</evidence>
<dbReference type="RefSeq" id="WP_248823751.1">
    <property type="nucleotide sequence ID" value="NZ_JALKFT010000004.1"/>
</dbReference>
<gene>
    <name evidence="3" type="ORF">MXD59_05800</name>
</gene>
<dbReference type="InterPro" id="IPR036434">
    <property type="entry name" value="Beta_cellobiohydrolase_sf"/>
</dbReference>
<evidence type="ECO:0000313" key="3">
    <source>
        <dbReference type="EMBL" id="MCK9875297.1"/>
    </source>
</evidence>
<proteinExistence type="inferred from homology"/>
<dbReference type="InterPro" id="IPR016288">
    <property type="entry name" value="Beta_cellobiohydrolase"/>
</dbReference>
<keyword evidence="1" id="KW-0624">Polysaccharide degradation</keyword>
<dbReference type="PIRSF" id="PIRSF001100">
    <property type="entry name" value="Beta_cellobiohydrolase"/>
    <property type="match status" value="1"/>
</dbReference>
<protein>
    <recommendedName>
        <fullName evidence="1">Glucanase</fullName>
        <ecNumber evidence="1">3.2.1.-</ecNumber>
    </recommendedName>
</protein>
<accession>A0ABT0JUR0</accession>
<dbReference type="PRINTS" id="PR00733">
    <property type="entry name" value="GLHYDRLASE6"/>
</dbReference>
<dbReference type="Gene3D" id="3.20.20.40">
    <property type="entry name" value="1, 4-beta cellobiohydrolase"/>
    <property type="match status" value="1"/>
</dbReference>
<dbReference type="PANTHER" id="PTHR34876:SF4">
    <property type="entry name" value="1,4-BETA-D-GLUCAN CELLOBIOHYDROLASE C-RELATED"/>
    <property type="match status" value="1"/>
</dbReference>
<keyword evidence="1" id="KW-0136">Cellulose degradation</keyword>
<keyword evidence="4" id="KW-1185">Reference proteome</keyword>
<dbReference type="PANTHER" id="PTHR34876">
    <property type="match status" value="1"/>
</dbReference>
<name>A0ABT0JUR0_9ACTN</name>
<comment type="caution">
    <text evidence="3">The sequence shown here is derived from an EMBL/GenBank/DDBJ whole genome shotgun (WGS) entry which is preliminary data.</text>
</comment>
<evidence type="ECO:0000256" key="2">
    <source>
        <dbReference type="SAM" id="MobiDB-lite"/>
    </source>
</evidence>
<evidence type="ECO:0000256" key="1">
    <source>
        <dbReference type="RuleBase" id="RU361186"/>
    </source>
</evidence>
<keyword evidence="1" id="KW-0326">Glycosidase</keyword>
<dbReference type="EC" id="3.2.1.-" evidence="1"/>